<gene>
    <name evidence="1" type="ORF">AVEN_143467_1</name>
</gene>
<evidence type="ECO:0000313" key="2">
    <source>
        <dbReference type="Proteomes" id="UP000499080"/>
    </source>
</evidence>
<protein>
    <submittedName>
        <fullName evidence="1">Uncharacterized protein</fullName>
    </submittedName>
</protein>
<dbReference type="Proteomes" id="UP000499080">
    <property type="component" value="Unassembled WGS sequence"/>
</dbReference>
<reference evidence="1 2" key="1">
    <citation type="journal article" date="2019" name="Sci. Rep.">
        <title>Orb-weaving spider Araneus ventricosus genome elucidates the spidroin gene catalogue.</title>
        <authorList>
            <person name="Kono N."/>
            <person name="Nakamura H."/>
            <person name="Ohtoshi R."/>
            <person name="Moran D.A.P."/>
            <person name="Shinohara A."/>
            <person name="Yoshida Y."/>
            <person name="Fujiwara M."/>
            <person name="Mori M."/>
            <person name="Tomita M."/>
            <person name="Arakawa K."/>
        </authorList>
    </citation>
    <scope>NUCLEOTIDE SEQUENCE [LARGE SCALE GENOMIC DNA]</scope>
</reference>
<sequence>MSYFVEEDMNMNTELLNDTLAENFEETNWEVYNENESEIEEHETEVSEDTQRWADDGDLKRCLLREHLAGYFYGILSHKKVRPTIGKTFSRQTIPAHMVFNHLICTM</sequence>
<comment type="caution">
    <text evidence="1">The sequence shown here is derived from an EMBL/GenBank/DDBJ whole genome shotgun (WGS) entry which is preliminary data.</text>
</comment>
<evidence type="ECO:0000313" key="1">
    <source>
        <dbReference type="EMBL" id="GBN19175.1"/>
    </source>
</evidence>
<accession>A0A4Y2LWH8</accession>
<proteinExistence type="predicted"/>
<dbReference type="AlphaFoldDB" id="A0A4Y2LWH8"/>
<name>A0A4Y2LWH8_ARAVE</name>
<keyword evidence="2" id="KW-1185">Reference proteome</keyword>
<organism evidence="1 2">
    <name type="scientific">Araneus ventricosus</name>
    <name type="common">Orbweaver spider</name>
    <name type="synonym">Epeira ventricosa</name>
    <dbReference type="NCBI Taxonomy" id="182803"/>
    <lineage>
        <taxon>Eukaryota</taxon>
        <taxon>Metazoa</taxon>
        <taxon>Ecdysozoa</taxon>
        <taxon>Arthropoda</taxon>
        <taxon>Chelicerata</taxon>
        <taxon>Arachnida</taxon>
        <taxon>Araneae</taxon>
        <taxon>Araneomorphae</taxon>
        <taxon>Entelegynae</taxon>
        <taxon>Araneoidea</taxon>
        <taxon>Araneidae</taxon>
        <taxon>Araneus</taxon>
    </lineage>
</organism>
<dbReference type="EMBL" id="BGPR01006460">
    <property type="protein sequence ID" value="GBN19175.1"/>
    <property type="molecule type" value="Genomic_DNA"/>
</dbReference>